<dbReference type="Proteomes" id="UP000265419">
    <property type="component" value="Unassembled WGS sequence"/>
</dbReference>
<dbReference type="AlphaFoldDB" id="A0A399JIY5"/>
<keyword evidence="4" id="KW-1185">Reference proteome</keyword>
<organism evidence="3 4">
    <name type="scientific">Galactobacter valiniphilus</name>
    <dbReference type="NCBI Taxonomy" id="2676122"/>
    <lineage>
        <taxon>Bacteria</taxon>
        <taxon>Bacillati</taxon>
        <taxon>Actinomycetota</taxon>
        <taxon>Actinomycetes</taxon>
        <taxon>Micrococcales</taxon>
        <taxon>Micrococcaceae</taxon>
        <taxon>Galactobacter</taxon>
    </lineage>
</organism>
<sequence>MLMFGSLLKGESGFLPPSWWPGPQACHVHSATSYPSLLYSVLMLITVASILELPVVRAGAPEIIAGAEALETPVRWVHVSEQLELTDLLQGGELILSTGLLVGADPQAAETQLRDLERAGAAGVIVELPPGREPTQAALRRATAGAALPVVILHQRVRFVELTEAVHRLIVAEQMEQLEASRRIHELFTDLVLNDASAEDIVRAAASELDAAVLLEDPSGRVLHVHVPGAGSAPAAVTAALARRDGVGVRELVSVRESAWGRLVVPGREDASARHVAQRAAQALALHLMAERDARDLAQLAQSAFLTELASWSAGEDAAEQRAASLGLASAGRVVPLVIRMEGADGDPLALSRLERELRAELSHAVGQAGATALVGHAGVDALAVLLAPSAKAQRGATLDRVASALAGGRTAAGAAGAAGADGGAHGRFIGVGPAGAGVLEAVAGLAEASHVAAAAQRLGRGAHPGRPWFTAADVRLPGLVAVLAEDARVRRFAASELGALTSPGREGDLELLRAMVDTGGAKARVAQRLFLSRPAVYHRISRLEEELGVSLQDPASLTSLAVALLVNDLG</sequence>
<evidence type="ECO:0000313" key="3">
    <source>
        <dbReference type="EMBL" id="RII42406.1"/>
    </source>
</evidence>
<dbReference type="Pfam" id="PF07905">
    <property type="entry name" value="PucR"/>
    <property type="match status" value="1"/>
</dbReference>
<dbReference type="EMBL" id="QQXK01000012">
    <property type="protein sequence ID" value="RII42406.1"/>
    <property type="molecule type" value="Genomic_DNA"/>
</dbReference>
<dbReference type="InterPro" id="IPR051448">
    <property type="entry name" value="CdaR-like_regulators"/>
</dbReference>
<protein>
    <submittedName>
        <fullName evidence="3">PucR family transcriptional regulator</fullName>
    </submittedName>
</protein>
<dbReference type="InterPro" id="IPR042070">
    <property type="entry name" value="PucR_C-HTH_sf"/>
</dbReference>
<dbReference type="PANTHER" id="PTHR33744">
    <property type="entry name" value="CARBOHYDRATE DIACID REGULATOR"/>
    <property type="match status" value="1"/>
</dbReference>
<dbReference type="PANTHER" id="PTHR33744:SF1">
    <property type="entry name" value="DNA-BINDING TRANSCRIPTIONAL ACTIVATOR ADER"/>
    <property type="match status" value="1"/>
</dbReference>
<proteinExistence type="predicted"/>
<evidence type="ECO:0000313" key="4">
    <source>
        <dbReference type="Proteomes" id="UP000265419"/>
    </source>
</evidence>
<dbReference type="InterPro" id="IPR025736">
    <property type="entry name" value="PucR_C-HTH_dom"/>
</dbReference>
<dbReference type="InterPro" id="IPR012914">
    <property type="entry name" value="PucR_dom"/>
</dbReference>
<gene>
    <name evidence="3" type="ORF">DWB68_07585</name>
</gene>
<feature type="domain" description="PucR C-terminal helix-turn-helix" evidence="2">
    <location>
        <begin position="510"/>
        <end position="566"/>
    </location>
</feature>
<evidence type="ECO:0000259" key="2">
    <source>
        <dbReference type="Pfam" id="PF13556"/>
    </source>
</evidence>
<comment type="caution">
    <text evidence="3">The sequence shown here is derived from an EMBL/GenBank/DDBJ whole genome shotgun (WGS) entry which is preliminary data.</text>
</comment>
<dbReference type="Pfam" id="PF13556">
    <property type="entry name" value="HTH_30"/>
    <property type="match status" value="1"/>
</dbReference>
<evidence type="ECO:0000259" key="1">
    <source>
        <dbReference type="Pfam" id="PF07905"/>
    </source>
</evidence>
<name>A0A399JIY5_9MICC</name>
<reference evidence="3 4" key="1">
    <citation type="submission" date="2018-07" db="EMBL/GenBank/DDBJ databases">
        <title>Arthrobacter sp. nov., isolated from raw cow's milk with high bacterial count.</title>
        <authorList>
            <person name="Hahne J."/>
            <person name="Isele D."/>
            <person name="Lipski A."/>
        </authorList>
    </citation>
    <scope>NUCLEOTIDE SEQUENCE [LARGE SCALE GENOMIC DNA]</scope>
    <source>
        <strain evidence="3 4">JZ R-35</strain>
    </source>
</reference>
<accession>A0A399JIY5</accession>
<feature type="domain" description="Purine catabolism PurC-like" evidence="1">
    <location>
        <begin position="50"/>
        <end position="170"/>
    </location>
</feature>
<dbReference type="Gene3D" id="1.10.10.2840">
    <property type="entry name" value="PucR C-terminal helix-turn-helix domain"/>
    <property type="match status" value="1"/>
</dbReference>